<protein>
    <submittedName>
        <fullName evidence="1">Uncharacterized protein</fullName>
    </submittedName>
</protein>
<dbReference type="Proteomes" id="UP001231941">
    <property type="component" value="Unassembled WGS sequence"/>
</dbReference>
<gene>
    <name evidence="1" type="ORF">Q5Y73_21810</name>
</gene>
<keyword evidence="2" id="KW-1185">Reference proteome</keyword>
<proteinExistence type="predicted"/>
<reference evidence="1 2" key="1">
    <citation type="submission" date="2023-08" db="EMBL/GenBank/DDBJ databases">
        <authorList>
            <person name="Park J.-S."/>
        </authorList>
    </citation>
    <scope>NUCLEOTIDE SEQUENCE [LARGE SCALE GENOMIC DNA]</scope>
    <source>
        <strain evidence="1 2">2205SS18-9</strain>
    </source>
</reference>
<accession>A0ABT9J5H4</accession>
<sequence length="47" mass="5418">MKKLVQNTFFYDFSGAVYIGMEGEEVYSKTFGMADYAQEIPITLERV</sequence>
<comment type="caution">
    <text evidence="1">The sequence shown here is derived from an EMBL/GenBank/DDBJ whole genome shotgun (WGS) entry which is preliminary data.</text>
</comment>
<dbReference type="RefSeq" id="WP_305994041.1">
    <property type="nucleotide sequence ID" value="NZ_JAVAMP010000018.1"/>
</dbReference>
<dbReference type="EMBL" id="JAVAMP010000018">
    <property type="protein sequence ID" value="MDP5276733.1"/>
    <property type="molecule type" value="Genomic_DNA"/>
</dbReference>
<evidence type="ECO:0000313" key="1">
    <source>
        <dbReference type="EMBL" id="MDP5276733.1"/>
    </source>
</evidence>
<evidence type="ECO:0000313" key="2">
    <source>
        <dbReference type="Proteomes" id="UP001231941"/>
    </source>
</evidence>
<name>A0ABT9J5H4_9BACL</name>
<organism evidence="1 2">
    <name type="scientific">Chengkuizengella axinellae</name>
    <dbReference type="NCBI Taxonomy" id="3064388"/>
    <lineage>
        <taxon>Bacteria</taxon>
        <taxon>Bacillati</taxon>
        <taxon>Bacillota</taxon>
        <taxon>Bacilli</taxon>
        <taxon>Bacillales</taxon>
        <taxon>Paenibacillaceae</taxon>
        <taxon>Chengkuizengella</taxon>
    </lineage>
</organism>